<gene>
    <name evidence="9" type="ORF">ACJMK2_018208</name>
</gene>
<evidence type="ECO:0008006" key="11">
    <source>
        <dbReference type="Google" id="ProtNLM"/>
    </source>
</evidence>
<feature type="transmembrane region" description="Helical" evidence="8">
    <location>
        <begin position="7"/>
        <end position="24"/>
    </location>
</feature>
<keyword evidence="7" id="KW-0675">Receptor</keyword>
<accession>A0ABD3UCQ1</accession>
<evidence type="ECO:0000256" key="2">
    <source>
        <dbReference type="ARBA" id="ARBA00022448"/>
    </source>
</evidence>
<dbReference type="GO" id="GO:0005886">
    <property type="term" value="C:plasma membrane"/>
    <property type="evidence" value="ECO:0007669"/>
    <property type="project" value="UniProtKB-SubCell"/>
</dbReference>
<feature type="transmembrane region" description="Helical" evidence="8">
    <location>
        <begin position="246"/>
        <end position="264"/>
    </location>
</feature>
<dbReference type="Pfam" id="PF14752">
    <property type="entry name" value="RBP_receptor"/>
    <property type="match status" value="1"/>
</dbReference>
<dbReference type="InterPro" id="IPR026612">
    <property type="entry name" value="STRA6-like"/>
</dbReference>
<reference evidence="9 10" key="1">
    <citation type="submission" date="2024-11" db="EMBL/GenBank/DDBJ databases">
        <title>Chromosome-level genome assembly of the freshwater bivalve Anodonta woodiana.</title>
        <authorList>
            <person name="Chen X."/>
        </authorList>
    </citation>
    <scope>NUCLEOTIDE SEQUENCE [LARGE SCALE GENOMIC DNA]</scope>
    <source>
        <strain evidence="9">MN2024</strain>
        <tissue evidence="9">Gills</tissue>
    </source>
</reference>
<evidence type="ECO:0000256" key="6">
    <source>
        <dbReference type="ARBA" id="ARBA00023136"/>
    </source>
</evidence>
<feature type="transmembrane region" description="Helical" evidence="8">
    <location>
        <begin position="518"/>
        <end position="544"/>
    </location>
</feature>
<protein>
    <recommendedName>
        <fullName evidence="11">Receptor for retinol uptake STRA6</fullName>
    </recommendedName>
</protein>
<dbReference type="EMBL" id="JBJQND010000016">
    <property type="protein sequence ID" value="KAL3847289.1"/>
    <property type="molecule type" value="Genomic_DNA"/>
</dbReference>
<name>A0ABD3UCQ1_SINWO</name>
<evidence type="ECO:0000256" key="5">
    <source>
        <dbReference type="ARBA" id="ARBA00022989"/>
    </source>
</evidence>
<evidence type="ECO:0000256" key="7">
    <source>
        <dbReference type="ARBA" id="ARBA00023170"/>
    </source>
</evidence>
<keyword evidence="4 8" id="KW-0812">Transmembrane</keyword>
<evidence type="ECO:0000256" key="8">
    <source>
        <dbReference type="SAM" id="Phobius"/>
    </source>
</evidence>
<evidence type="ECO:0000256" key="3">
    <source>
        <dbReference type="ARBA" id="ARBA00022475"/>
    </source>
</evidence>
<evidence type="ECO:0000256" key="1">
    <source>
        <dbReference type="ARBA" id="ARBA00004651"/>
    </source>
</evidence>
<sequence length="607" mass="70460">MEEKVTYEFNVFSTLITLLLAFTMRRKYTGLRLLGGRPGLIFPMDIFGKSNRFSYAAAWGCIAFLTSDIIFERKYALDLPGPLYLKAFYALLSMLIYGMDYLPMFAALSVDCVFGYVVGTLYAWLFTTVRIFQSLECTLKEEPIEIVLEFIRILPLLLCQLYLSISLPVRIVQSIRERKEFFSSMQRITAFELEKSIHDSWEGKHVAKIFRPPRPEPVPPETRKGKIMAHINKLRKFLLYNRQTDFRYSAQLLSVMLVGGMILYRVTFEIIYHVDSIYKILGTISTILETIGFDEEEGEIPLITTIRKYIYLLYYIFIVLHGSILVSVSLAALISFVMILHMLSSYRTNLQNLYKGTTSHIPPRTGKSNPSMLVGSMKYAGYQVGYIAWGFFIQFLVYLLISVQLAVIIAFIRAGFYKWLVDILMQAWPVLLTAFVLHYVQTMLAKFVFLQENGNTIRINNRRLMFNFTYFLFFYNILIGLISCLMRITNSLIFWSMFISRLDKSVLPQRFQTLDPGFNAYVGFMHIEMAHTHPVVIVFLRLLAVDVGIQKETRRPSKSSATDALELTETVQKKRKKFMRARNNWQTMYTLINNPSISQYRKHHIAL</sequence>
<evidence type="ECO:0000313" key="9">
    <source>
        <dbReference type="EMBL" id="KAL3847289.1"/>
    </source>
</evidence>
<proteinExistence type="predicted"/>
<dbReference type="Proteomes" id="UP001634394">
    <property type="component" value="Unassembled WGS sequence"/>
</dbReference>
<feature type="transmembrane region" description="Helical" evidence="8">
    <location>
        <begin position="428"/>
        <end position="449"/>
    </location>
</feature>
<evidence type="ECO:0000313" key="10">
    <source>
        <dbReference type="Proteomes" id="UP001634394"/>
    </source>
</evidence>
<comment type="caution">
    <text evidence="9">The sequence shown here is derived from an EMBL/GenBank/DDBJ whole genome shotgun (WGS) entry which is preliminary data.</text>
</comment>
<dbReference type="PANTHER" id="PTHR21444">
    <property type="entry name" value="COILED-COIL DOMAIN-CONTAINING PROTEIN 180"/>
    <property type="match status" value="1"/>
</dbReference>
<keyword evidence="6 8" id="KW-0472">Membrane</keyword>
<keyword evidence="10" id="KW-1185">Reference proteome</keyword>
<organism evidence="9 10">
    <name type="scientific">Sinanodonta woodiana</name>
    <name type="common">Chinese pond mussel</name>
    <name type="synonym">Anodonta woodiana</name>
    <dbReference type="NCBI Taxonomy" id="1069815"/>
    <lineage>
        <taxon>Eukaryota</taxon>
        <taxon>Metazoa</taxon>
        <taxon>Spiralia</taxon>
        <taxon>Lophotrochozoa</taxon>
        <taxon>Mollusca</taxon>
        <taxon>Bivalvia</taxon>
        <taxon>Autobranchia</taxon>
        <taxon>Heteroconchia</taxon>
        <taxon>Palaeoheterodonta</taxon>
        <taxon>Unionida</taxon>
        <taxon>Unionoidea</taxon>
        <taxon>Unionidae</taxon>
        <taxon>Unioninae</taxon>
        <taxon>Sinanodonta</taxon>
    </lineage>
</organism>
<feature type="transmembrane region" description="Helical" evidence="8">
    <location>
        <begin position="313"/>
        <end position="340"/>
    </location>
</feature>
<dbReference type="AlphaFoldDB" id="A0ABD3UCQ1"/>
<feature type="transmembrane region" description="Helical" evidence="8">
    <location>
        <begin position="386"/>
        <end position="416"/>
    </location>
</feature>
<dbReference type="PANTHER" id="PTHR21444:SF15">
    <property type="entry name" value="RECEPTOR FOR RETINOL UPTAKE STRA6"/>
    <property type="match status" value="1"/>
</dbReference>
<feature type="transmembrane region" description="Helical" evidence="8">
    <location>
        <begin position="105"/>
        <end position="125"/>
    </location>
</feature>
<keyword evidence="5 8" id="KW-1133">Transmembrane helix</keyword>
<feature type="transmembrane region" description="Helical" evidence="8">
    <location>
        <begin position="470"/>
        <end position="498"/>
    </location>
</feature>
<keyword evidence="3" id="KW-1003">Cell membrane</keyword>
<keyword evidence="2" id="KW-0813">Transport</keyword>
<evidence type="ECO:0000256" key="4">
    <source>
        <dbReference type="ARBA" id="ARBA00022692"/>
    </source>
</evidence>
<comment type="subcellular location">
    <subcellularLocation>
        <location evidence="1">Cell membrane</location>
        <topology evidence="1">Multi-pass membrane protein</topology>
    </subcellularLocation>
</comment>
<feature type="transmembrane region" description="Helical" evidence="8">
    <location>
        <begin position="53"/>
        <end position="71"/>
    </location>
</feature>